<dbReference type="AlphaFoldDB" id="A0A0A9GV41"/>
<reference evidence="1" key="2">
    <citation type="journal article" date="2015" name="Data Brief">
        <title>Shoot transcriptome of the giant reed, Arundo donax.</title>
        <authorList>
            <person name="Barrero R.A."/>
            <person name="Guerrero F.D."/>
            <person name="Moolhuijzen P."/>
            <person name="Goolsby J.A."/>
            <person name="Tidwell J."/>
            <person name="Bellgard S.E."/>
            <person name="Bellgard M.I."/>
        </authorList>
    </citation>
    <scope>NUCLEOTIDE SEQUENCE</scope>
    <source>
        <tissue evidence="1">Shoot tissue taken approximately 20 cm above the soil surface</tissue>
    </source>
</reference>
<evidence type="ECO:0000313" key="1">
    <source>
        <dbReference type="EMBL" id="JAE28880.1"/>
    </source>
</evidence>
<proteinExistence type="predicted"/>
<sequence>MNRQASGVPRTAYGPCGWCSMEPRRA</sequence>
<reference evidence="1" key="1">
    <citation type="submission" date="2014-09" db="EMBL/GenBank/DDBJ databases">
        <authorList>
            <person name="Magalhaes I.L.F."/>
            <person name="Oliveira U."/>
            <person name="Santos F.R."/>
            <person name="Vidigal T.H.D.A."/>
            <person name="Brescovit A.D."/>
            <person name="Santos A.J."/>
        </authorList>
    </citation>
    <scope>NUCLEOTIDE SEQUENCE</scope>
    <source>
        <tissue evidence="1">Shoot tissue taken approximately 20 cm above the soil surface</tissue>
    </source>
</reference>
<name>A0A0A9GV41_ARUDO</name>
<dbReference type="EMBL" id="GBRH01169016">
    <property type="protein sequence ID" value="JAE28880.1"/>
    <property type="molecule type" value="Transcribed_RNA"/>
</dbReference>
<organism evidence="1">
    <name type="scientific">Arundo donax</name>
    <name type="common">Giant reed</name>
    <name type="synonym">Donax arundinaceus</name>
    <dbReference type="NCBI Taxonomy" id="35708"/>
    <lineage>
        <taxon>Eukaryota</taxon>
        <taxon>Viridiplantae</taxon>
        <taxon>Streptophyta</taxon>
        <taxon>Embryophyta</taxon>
        <taxon>Tracheophyta</taxon>
        <taxon>Spermatophyta</taxon>
        <taxon>Magnoliopsida</taxon>
        <taxon>Liliopsida</taxon>
        <taxon>Poales</taxon>
        <taxon>Poaceae</taxon>
        <taxon>PACMAD clade</taxon>
        <taxon>Arundinoideae</taxon>
        <taxon>Arundineae</taxon>
        <taxon>Arundo</taxon>
    </lineage>
</organism>
<accession>A0A0A9GV41</accession>
<protein>
    <submittedName>
        <fullName evidence="1">Uncharacterized protein</fullName>
    </submittedName>
</protein>